<accession>A0A8X6N4Y6</accession>
<evidence type="ECO:0000313" key="1">
    <source>
        <dbReference type="EMBL" id="GFS94528.1"/>
    </source>
</evidence>
<protein>
    <submittedName>
        <fullName evidence="1">Uncharacterized protein</fullName>
    </submittedName>
</protein>
<organism evidence="1 2">
    <name type="scientific">Nephila pilipes</name>
    <name type="common">Giant wood spider</name>
    <name type="synonym">Nephila maculata</name>
    <dbReference type="NCBI Taxonomy" id="299642"/>
    <lineage>
        <taxon>Eukaryota</taxon>
        <taxon>Metazoa</taxon>
        <taxon>Ecdysozoa</taxon>
        <taxon>Arthropoda</taxon>
        <taxon>Chelicerata</taxon>
        <taxon>Arachnida</taxon>
        <taxon>Araneae</taxon>
        <taxon>Araneomorphae</taxon>
        <taxon>Entelegynae</taxon>
        <taxon>Araneoidea</taxon>
        <taxon>Nephilidae</taxon>
        <taxon>Nephila</taxon>
    </lineage>
</organism>
<gene>
    <name evidence="1" type="ORF">NPIL_108691</name>
</gene>
<dbReference type="EMBL" id="BMAW01100369">
    <property type="protein sequence ID" value="GFS94528.1"/>
    <property type="molecule type" value="Genomic_DNA"/>
</dbReference>
<dbReference type="Proteomes" id="UP000887013">
    <property type="component" value="Unassembled WGS sequence"/>
</dbReference>
<evidence type="ECO:0000313" key="2">
    <source>
        <dbReference type="Proteomes" id="UP000887013"/>
    </source>
</evidence>
<keyword evidence="2" id="KW-1185">Reference proteome</keyword>
<proteinExistence type="predicted"/>
<name>A0A8X6N4Y6_NEPPI</name>
<dbReference type="AlphaFoldDB" id="A0A8X6N4Y6"/>
<sequence>MEVPPVRHTGYRRLHTTATTLSEYLQECVRDEEQFLRFISDYRDLYFQSLPSINTDFFIDINMSDVLYELKKNKCHQLLGVVYVLKETMFMCQKLLKYGLSNFLEDVTLYPEQMNPDRIKLIGRFVCGYFIKLRNVTILWKSADFVCQGLQIHKTKLQAAKSERDKLIRETKSKAKQVLPEPAYDSVEPSNTKIVTILTNLRRVIEHYLMPMLVNARVRPEGILTERSLDMPHAPTDTNRAVYESVAAIARLLIDSRDFPDPVQASIGNLEEFLTRVTEWRLEDSFMHETVKNTSKNVSKLVAMIRVEKLEMTSEEYSKLTNLISNAREMFSLGEFAANKAKDMDQFRMQQVFRCLVEHYYISLKEGDFMEYLFPFLCNQQIIQTFLRIYRATSRQLDRIEDRLKDVRILQ</sequence>
<comment type="caution">
    <text evidence="1">The sequence shown here is derived from an EMBL/GenBank/DDBJ whole genome shotgun (WGS) entry which is preliminary data.</text>
</comment>
<reference evidence="1" key="1">
    <citation type="submission" date="2020-08" db="EMBL/GenBank/DDBJ databases">
        <title>Multicomponent nature underlies the extraordinary mechanical properties of spider dragline silk.</title>
        <authorList>
            <person name="Kono N."/>
            <person name="Nakamura H."/>
            <person name="Mori M."/>
            <person name="Yoshida Y."/>
            <person name="Ohtoshi R."/>
            <person name="Malay A.D."/>
            <person name="Moran D.A.P."/>
            <person name="Tomita M."/>
            <person name="Numata K."/>
            <person name="Arakawa K."/>
        </authorList>
    </citation>
    <scope>NUCLEOTIDE SEQUENCE</scope>
</reference>